<accession>A0ABU6DQD4</accession>
<comment type="caution">
    <text evidence="1">The sequence shown here is derived from an EMBL/GenBank/DDBJ whole genome shotgun (WGS) entry which is preliminary data.</text>
</comment>
<dbReference type="Proteomes" id="UP001339883">
    <property type="component" value="Unassembled WGS sequence"/>
</dbReference>
<evidence type="ECO:0000313" key="2">
    <source>
        <dbReference type="Proteomes" id="UP001339883"/>
    </source>
</evidence>
<protein>
    <submittedName>
        <fullName evidence="1">RidA family protein</fullName>
    </submittedName>
</protein>
<dbReference type="Gene3D" id="3.30.1330.40">
    <property type="entry name" value="RutC-like"/>
    <property type="match status" value="1"/>
</dbReference>
<reference evidence="1 2" key="1">
    <citation type="submission" date="2019-08" db="EMBL/GenBank/DDBJ databases">
        <title>Five species of Acinetobacter isolated from floral nectar and animal pollinators.</title>
        <authorList>
            <person name="Hendry T.A."/>
        </authorList>
    </citation>
    <scope>NUCLEOTIDE SEQUENCE [LARGE SCALE GENOMIC DNA]</scope>
    <source>
        <strain evidence="1 2">MD18.27</strain>
    </source>
</reference>
<evidence type="ECO:0000313" key="1">
    <source>
        <dbReference type="EMBL" id="MEB5476071.1"/>
    </source>
</evidence>
<gene>
    <name evidence="1" type="ORF">I2F25_03215</name>
</gene>
<organism evidence="1 2">
    <name type="scientific">Acinetobacter pollinis</name>
    <dbReference type="NCBI Taxonomy" id="2605270"/>
    <lineage>
        <taxon>Bacteria</taxon>
        <taxon>Pseudomonadati</taxon>
        <taxon>Pseudomonadota</taxon>
        <taxon>Gammaproteobacteria</taxon>
        <taxon>Moraxellales</taxon>
        <taxon>Moraxellaceae</taxon>
        <taxon>Acinetobacter</taxon>
    </lineage>
</organism>
<dbReference type="PANTHER" id="PTHR11803:SF39">
    <property type="entry name" value="2-IMINOBUTANOATE_2-IMINOPROPANOATE DEAMINASE"/>
    <property type="match status" value="1"/>
</dbReference>
<proteinExistence type="predicted"/>
<dbReference type="InterPro" id="IPR035959">
    <property type="entry name" value="RutC-like_sf"/>
</dbReference>
<dbReference type="Pfam" id="PF01042">
    <property type="entry name" value="Ribonuc_L-PSP"/>
    <property type="match status" value="1"/>
</dbReference>
<dbReference type="InterPro" id="IPR006175">
    <property type="entry name" value="YjgF/YER057c/UK114"/>
</dbReference>
<dbReference type="CDD" id="cd00448">
    <property type="entry name" value="YjgF_YER057c_UK114_family"/>
    <property type="match status" value="1"/>
</dbReference>
<name>A0ABU6DQD4_9GAMM</name>
<sequence>MNAHQLIYHQSSLPFPFAKATEFNQILYLSGQVSLAEDATPIYGSVSTQTQRIMTNISNTLIELQSDLNQIIKVTVWLSDMSHFEEFNKAYRTFFSQGFPARSVVCSKLAFGLDVEIEVQALKIIEI</sequence>
<dbReference type="PANTHER" id="PTHR11803">
    <property type="entry name" value="2-IMINOBUTANOATE/2-IMINOPROPANOATE DEAMINASE RIDA"/>
    <property type="match status" value="1"/>
</dbReference>
<keyword evidence="2" id="KW-1185">Reference proteome</keyword>
<dbReference type="RefSeq" id="WP_195770849.1">
    <property type="nucleotide sequence ID" value="NZ_VTDN01000002.1"/>
</dbReference>
<dbReference type="EMBL" id="VTDN01000002">
    <property type="protein sequence ID" value="MEB5476071.1"/>
    <property type="molecule type" value="Genomic_DNA"/>
</dbReference>
<dbReference type="SUPFAM" id="SSF55298">
    <property type="entry name" value="YjgF-like"/>
    <property type="match status" value="1"/>
</dbReference>